<evidence type="ECO:0000256" key="5">
    <source>
        <dbReference type="ARBA" id="ARBA00023163"/>
    </source>
</evidence>
<comment type="caution">
    <text evidence="10">The sequence shown here is derived from an EMBL/GenBank/DDBJ whole genome shotgun (WGS) entry which is preliminary data.</text>
</comment>
<evidence type="ECO:0000313" key="10">
    <source>
        <dbReference type="EMBL" id="CAG8452485.1"/>
    </source>
</evidence>
<evidence type="ECO:0000259" key="8">
    <source>
        <dbReference type="PROSITE" id="PS50280"/>
    </source>
</evidence>
<dbReference type="GO" id="GO:0032259">
    <property type="term" value="P:methylation"/>
    <property type="evidence" value="ECO:0007669"/>
    <property type="project" value="UniProtKB-KW"/>
</dbReference>
<evidence type="ECO:0000256" key="3">
    <source>
        <dbReference type="ARBA" id="ARBA00022691"/>
    </source>
</evidence>
<feature type="region of interest" description="Disordered" evidence="7">
    <location>
        <begin position="679"/>
        <end position="699"/>
    </location>
</feature>
<keyword evidence="5" id="KW-0804">Transcription</keyword>
<feature type="domain" description="CXC" evidence="9">
    <location>
        <begin position="431"/>
        <end position="541"/>
    </location>
</feature>
<accession>A0A9N8VEA6</accession>
<dbReference type="Pfam" id="PF21358">
    <property type="entry name" value="Ezh2_MCSS"/>
    <property type="match status" value="1"/>
</dbReference>
<dbReference type="OrthoDB" id="308383at2759"/>
<keyword evidence="11" id="KW-1185">Reference proteome</keyword>
<dbReference type="PROSITE" id="PS51633">
    <property type="entry name" value="CXC"/>
    <property type="match status" value="1"/>
</dbReference>
<dbReference type="PROSITE" id="PS50280">
    <property type="entry name" value="SET"/>
    <property type="match status" value="1"/>
</dbReference>
<organism evidence="10 11">
    <name type="scientific">Acaulospora morrowiae</name>
    <dbReference type="NCBI Taxonomy" id="94023"/>
    <lineage>
        <taxon>Eukaryota</taxon>
        <taxon>Fungi</taxon>
        <taxon>Fungi incertae sedis</taxon>
        <taxon>Mucoromycota</taxon>
        <taxon>Glomeromycotina</taxon>
        <taxon>Glomeromycetes</taxon>
        <taxon>Diversisporales</taxon>
        <taxon>Acaulosporaceae</taxon>
        <taxon>Acaulospora</taxon>
    </lineage>
</organism>
<dbReference type="GO" id="GO:0140951">
    <property type="term" value="F:histone H3K27 trimethyltransferase activity"/>
    <property type="evidence" value="ECO:0007669"/>
    <property type="project" value="UniProtKB-EC"/>
</dbReference>
<feature type="domain" description="SET" evidence="8">
    <location>
        <begin position="543"/>
        <end position="663"/>
    </location>
</feature>
<evidence type="ECO:0000256" key="7">
    <source>
        <dbReference type="SAM" id="MobiDB-lite"/>
    </source>
</evidence>
<dbReference type="InterPro" id="IPR001214">
    <property type="entry name" value="SET_dom"/>
</dbReference>
<dbReference type="SMART" id="SM00317">
    <property type="entry name" value="SET"/>
    <property type="match status" value="1"/>
</dbReference>
<dbReference type="GO" id="GO:0005634">
    <property type="term" value="C:nucleus"/>
    <property type="evidence" value="ECO:0007669"/>
    <property type="project" value="TreeGrafter"/>
</dbReference>
<evidence type="ECO:0000256" key="1">
    <source>
        <dbReference type="ARBA" id="ARBA00022603"/>
    </source>
</evidence>
<dbReference type="InterPro" id="IPR048358">
    <property type="entry name" value="EZH1/2_MCSS"/>
</dbReference>
<dbReference type="GO" id="GO:0031507">
    <property type="term" value="P:heterochromatin formation"/>
    <property type="evidence" value="ECO:0007669"/>
    <property type="project" value="TreeGrafter"/>
</dbReference>
<evidence type="ECO:0000313" key="11">
    <source>
        <dbReference type="Proteomes" id="UP000789342"/>
    </source>
</evidence>
<keyword evidence="1" id="KW-0489">Methyltransferase</keyword>
<sequence>MNKRNFKPLAVLRDEVQHEYIKTREEFYNSKRVESKAFIRDSSKKIEALLVQRDKRVKELSVQFTGDAYPAIESLSASKGKTILKNSTKPPISDYLSATHRKKRSDKRQSGIIPIQNEIPKYALWTPIARSSKTEDDPVLRHLYYFGEDSEDDDDVDYFDVYEESIVGKSVQDPEDEKIAIRTMHRIFLQNGISLALIEKSTATIDSEPSKAPSTTSRLTRSPVTANRSIPVDGDDDEESDSSFFEAVISALAKTLKGKDIKMMLNRYLEYARKSGLSLDFYGENQAIPMDLDKYRPSDEVIPDTMMHSFSSLWCRRCYVYDCKLHGTDFRPSNNIKRHRLPVGKTKPCGVNCYLSLKNDQHDSYTPDEWDDIEIALFQKSSDLIGSKNYCNVAVIIMTKTCKQVYRRFQSLGNLEKEDEHVEIGSSSDDLRKKNKKMAKMEIDAENHSEYHPCDHPGKPCDINCPCKKGNVPCEKYCHCDLDCPRRFPGCNCSSVGKTCSNRSCLCFASYRECDPDLCKCTASDPSNTHLVVRHGCKNVAIQRAQSKRTIVGISTVAGWGLFVREHVKKNEYLGEYIGEVISQAEADRRGKIYDKRGTSFLFNLNKDFVVDATRKGNKFRFINHSNDPNTYCRVTLVNGEHRIGIYAMGDLDPGQELFFDYRHVFRYDGEALKFVPLERERPPSPAKSSPANGKDIKS</sequence>
<name>A0A9N8VEA6_9GLOM</name>
<dbReference type="InterPro" id="IPR046341">
    <property type="entry name" value="SET_dom_sf"/>
</dbReference>
<dbReference type="Proteomes" id="UP000789342">
    <property type="component" value="Unassembled WGS sequence"/>
</dbReference>
<gene>
    <name evidence="10" type="ORF">AMORRO_LOCUS969</name>
</gene>
<evidence type="ECO:0000259" key="9">
    <source>
        <dbReference type="PROSITE" id="PS51633"/>
    </source>
</evidence>
<evidence type="ECO:0000256" key="2">
    <source>
        <dbReference type="ARBA" id="ARBA00022679"/>
    </source>
</evidence>
<dbReference type="FunFam" id="2.170.270.10:FF:000001">
    <property type="entry name" value="Putative histone-lysine N-methyltransferase EZH2"/>
    <property type="match status" value="1"/>
</dbReference>
<dbReference type="GO" id="GO:0003682">
    <property type="term" value="F:chromatin binding"/>
    <property type="evidence" value="ECO:0007669"/>
    <property type="project" value="TreeGrafter"/>
</dbReference>
<dbReference type="InterPro" id="IPR045318">
    <property type="entry name" value="EZH1/2-like"/>
</dbReference>
<feature type="compositionally biased region" description="Polar residues" evidence="7">
    <location>
        <begin position="205"/>
        <end position="228"/>
    </location>
</feature>
<dbReference type="PANTHER" id="PTHR45747:SF4">
    <property type="entry name" value="HISTONE-LYSINE N-METHYLTRANSFERASE E(Z)"/>
    <property type="match status" value="1"/>
</dbReference>
<dbReference type="Pfam" id="PF18264">
    <property type="entry name" value="preSET_CXC"/>
    <property type="match status" value="1"/>
</dbReference>
<reference evidence="10" key="1">
    <citation type="submission" date="2021-06" db="EMBL/GenBank/DDBJ databases">
        <authorList>
            <person name="Kallberg Y."/>
            <person name="Tangrot J."/>
            <person name="Rosling A."/>
        </authorList>
    </citation>
    <scope>NUCLEOTIDE SEQUENCE</scope>
    <source>
        <strain evidence="10">CL551</strain>
    </source>
</reference>
<dbReference type="Pfam" id="PF00856">
    <property type="entry name" value="SET"/>
    <property type="match status" value="1"/>
</dbReference>
<keyword evidence="3" id="KW-0949">S-adenosyl-L-methionine</keyword>
<proteinExistence type="predicted"/>
<dbReference type="InterPro" id="IPR041355">
    <property type="entry name" value="Pre-SET_CXC"/>
</dbReference>
<dbReference type="InterPro" id="IPR026489">
    <property type="entry name" value="CXC_dom"/>
</dbReference>
<evidence type="ECO:0000256" key="6">
    <source>
        <dbReference type="ARBA" id="ARBA00048568"/>
    </source>
</evidence>
<evidence type="ECO:0000256" key="4">
    <source>
        <dbReference type="ARBA" id="ARBA00023015"/>
    </source>
</evidence>
<dbReference type="PANTHER" id="PTHR45747">
    <property type="entry name" value="HISTONE-LYSINE N-METHYLTRANSFERASE E(Z)"/>
    <property type="match status" value="1"/>
</dbReference>
<dbReference type="CDD" id="cd10519">
    <property type="entry name" value="SET_EZH"/>
    <property type="match status" value="1"/>
</dbReference>
<protein>
    <submittedName>
        <fullName evidence="10">3449_t:CDS:1</fullName>
    </submittedName>
</protein>
<dbReference type="Gene3D" id="2.170.270.10">
    <property type="entry name" value="SET domain"/>
    <property type="match status" value="1"/>
</dbReference>
<keyword evidence="4" id="KW-0805">Transcription regulation</keyword>
<keyword evidence="2" id="KW-0808">Transferase</keyword>
<dbReference type="SUPFAM" id="SSF82199">
    <property type="entry name" value="SET domain"/>
    <property type="match status" value="1"/>
</dbReference>
<comment type="catalytic activity">
    <reaction evidence="6">
        <text>L-lysyl(27)-[histone H3] + 3 S-adenosyl-L-methionine = N(6),N(6),N(6)-trimethyl-L-lysyl(27)-[histone H3] + 3 S-adenosyl-L-homocysteine + 3 H(+)</text>
        <dbReference type="Rhea" id="RHEA:60292"/>
        <dbReference type="Rhea" id="RHEA-COMP:15535"/>
        <dbReference type="Rhea" id="RHEA-COMP:15548"/>
        <dbReference type="ChEBI" id="CHEBI:15378"/>
        <dbReference type="ChEBI" id="CHEBI:29969"/>
        <dbReference type="ChEBI" id="CHEBI:57856"/>
        <dbReference type="ChEBI" id="CHEBI:59789"/>
        <dbReference type="ChEBI" id="CHEBI:61961"/>
        <dbReference type="EC" id="2.1.1.356"/>
    </reaction>
</comment>
<feature type="region of interest" description="Disordered" evidence="7">
    <location>
        <begin position="205"/>
        <end position="238"/>
    </location>
</feature>
<dbReference type="AlphaFoldDB" id="A0A9N8VEA6"/>
<dbReference type="EMBL" id="CAJVPV010000342">
    <property type="protein sequence ID" value="CAG8452485.1"/>
    <property type="molecule type" value="Genomic_DNA"/>
</dbReference>